<dbReference type="Proteomes" id="UP000800200">
    <property type="component" value="Unassembled WGS sequence"/>
</dbReference>
<dbReference type="EMBL" id="ML994770">
    <property type="protein sequence ID" value="KAF2174795.1"/>
    <property type="molecule type" value="Genomic_DNA"/>
</dbReference>
<dbReference type="OrthoDB" id="5369347at2759"/>
<keyword evidence="1" id="KW-0472">Membrane</keyword>
<feature type="non-terminal residue" evidence="2">
    <location>
        <position position="1"/>
    </location>
</feature>
<keyword evidence="1" id="KW-1133">Transmembrane helix</keyword>
<evidence type="ECO:0000313" key="3">
    <source>
        <dbReference type="Proteomes" id="UP000800200"/>
    </source>
</evidence>
<keyword evidence="3" id="KW-1185">Reference proteome</keyword>
<keyword evidence="1" id="KW-0812">Transmembrane</keyword>
<dbReference type="AlphaFoldDB" id="A0A6A6D6V2"/>
<evidence type="ECO:0000313" key="2">
    <source>
        <dbReference type="EMBL" id="KAF2174795.1"/>
    </source>
</evidence>
<organism evidence="2 3">
    <name type="scientific">Zopfia rhizophila CBS 207.26</name>
    <dbReference type="NCBI Taxonomy" id="1314779"/>
    <lineage>
        <taxon>Eukaryota</taxon>
        <taxon>Fungi</taxon>
        <taxon>Dikarya</taxon>
        <taxon>Ascomycota</taxon>
        <taxon>Pezizomycotina</taxon>
        <taxon>Dothideomycetes</taxon>
        <taxon>Dothideomycetes incertae sedis</taxon>
        <taxon>Zopfiaceae</taxon>
        <taxon>Zopfia</taxon>
    </lineage>
</organism>
<reference evidence="2" key="1">
    <citation type="journal article" date="2020" name="Stud. Mycol.">
        <title>101 Dothideomycetes genomes: a test case for predicting lifestyles and emergence of pathogens.</title>
        <authorList>
            <person name="Haridas S."/>
            <person name="Albert R."/>
            <person name="Binder M."/>
            <person name="Bloem J."/>
            <person name="Labutti K."/>
            <person name="Salamov A."/>
            <person name="Andreopoulos B."/>
            <person name="Baker S."/>
            <person name="Barry K."/>
            <person name="Bills G."/>
            <person name="Bluhm B."/>
            <person name="Cannon C."/>
            <person name="Castanera R."/>
            <person name="Culley D."/>
            <person name="Daum C."/>
            <person name="Ezra D."/>
            <person name="Gonzalez J."/>
            <person name="Henrissat B."/>
            <person name="Kuo A."/>
            <person name="Liang C."/>
            <person name="Lipzen A."/>
            <person name="Lutzoni F."/>
            <person name="Magnuson J."/>
            <person name="Mondo S."/>
            <person name="Nolan M."/>
            <person name="Ohm R."/>
            <person name="Pangilinan J."/>
            <person name="Park H.-J."/>
            <person name="Ramirez L."/>
            <person name="Alfaro M."/>
            <person name="Sun H."/>
            <person name="Tritt A."/>
            <person name="Yoshinaga Y."/>
            <person name="Zwiers L.-H."/>
            <person name="Turgeon B."/>
            <person name="Goodwin S."/>
            <person name="Spatafora J."/>
            <person name="Crous P."/>
            <person name="Grigoriev I."/>
        </authorList>
    </citation>
    <scope>NUCLEOTIDE SEQUENCE</scope>
    <source>
        <strain evidence="2">CBS 207.26</strain>
    </source>
</reference>
<protein>
    <submittedName>
        <fullName evidence="2">Uncharacterized protein</fullName>
    </submittedName>
</protein>
<sequence>FLNLSVDIHFGLKVPTYNSYRDLTKKYVPLHKILYYYFRLVIGMNLLLIYIFFSILYIKSDYEYFIYLSY</sequence>
<feature type="transmembrane region" description="Helical" evidence="1">
    <location>
        <begin position="36"/>
        <end position="58"/>
    </location>
</feature>
<gene>
    <name evidence="2" type="ORF">K469DRAFT_613180</name>
</gene>
<accession>A0A6A6D6V2</accession>
<evidence type="ECO:0000256" key="1">
    <source>
        <dbReference type="SAM" id="Phobius"/>
    </source>
</evidence>
<name>A0A6A6D6V2_9PEZI</name>
<proteinExistence type="predicted"/>